<dbReference type="EMBL" id="OE180957">
    <property type="protein sequence ID" value="CAD7572327.1"/>
    <property type="molecule type" value="Genomic_DNA"/>
</dbReference>
<sequence>MDIFGKACLQVQSGVIAVNGFRTTGIFTLNNNIFSDADFIAYCIEFEKTCNTTPHISDIKLTEASTSSSSEPARAFPPATKHVLAVIAKQLVTIISAMVCACAAQEGEKTVTKRGLAGLGYGYVPVLSYGPAHSYSNQHSLSYAAPLAYSKVIVAAPAVSTVSYHGNYGNGLGYGGYGLGYSGHG</sequence>
<reference evidence="1" key="1">
    <citation type="submission" date="2020-11" db="EMBL/GenBank/DDBJ databases">
        <authorList>
            <person name="Tran Van P."/>
        </authorList>
    </citation>
    <scope>NUCLEOTIDE SEQUENCE</scope>
</reference>
<dbReference type="AlphaFoldDB" id="A0A7R9J3Z9"/>
<organism evidence="1">
    <name type="scientific">Timema californicum</name>
    <name type="common">California timema</name>
    <name type="synonym">Walking stick</name>
    <dbReference type="NCBI Taxonomy" id="61474"/>
    <lineage>
        <taxon>Eukaryota</taxon>
        <taxon>Metazoa</taxon>
        <taxon>Ecdysozoa</taxon>
        <taxon>Arthropoda</taxon>
        <taxon>Hexapoda</taxon>
        <taxon>Insecta</taxon>
        <taxon>Pterygota</taxon>
        <taxon>Neoptera</taxon>
        <taxon>Polyneoptera</taxon>
        <taxon>Phasmatodea</taxon>
        <taxon>Timematodea</taxon>
        <taxon>Timematoidea</taxon>
        <taxon>Timematidae</taxon>
        <taxon>Timema</taxon>
    </lineage>
</organism>
<accession>A0A7R9J3Z9</accession>
<gene>
    <name evidence="1" type="ORF">TCMB3V08_LOCUS4980</name>
</gene>
<proteinExistence type="predicted"/>
<protein>
    <submittedName>
        <fullName evidence="1">(California timema) hypothetical protein</fullName>
    </submittedName>
</protein>
<evidence type="ECO:0000313" key="1">
    <source>
        <dbReference type="EMBL" id="CAD7572327.1"/>
    </source>
</evidence>
<name>A0A7R9J3Z9_TIMCA</name>